<dbReference type="CDD" id="cd00586">
    <property type="entry name" value="4HBT"/>
    <property type="match status" value="1"/>
</dbReference>
<name>A0A9D1VSG2_9BACT</name>
<dbReference type="PANTHER" id="PTHR31793:SF27">
    <property type="entry name" value="NOVEL THIOESTERASE SUPERFAMILY DOMAIN AND SAPOSIN A-TYPE DOMAIN CONTAINING PROTEIN (0610012H03RIK)"/>
    <property type="match status" value="1"/>
</dbReference>
<reference evidence="3" key="1">
    <citation type="journal article" date="2021" name="PeerJ">
        <title>Extensive microbial diversity within the chicken gut microbiome revealed by metagenomics and culture.</title>
        <authorList>
            <person name="Gilroy R."/>
            <person name="Ravi A."/>
            <person name="Getino M."/>
            <person name="Pursley I."/>
            <person name="Horton D.L."/>
            <person name="Alikhan N.F."/>
            <person name="Baker D."/>
            <person name="Gharbi K."/>
            <person name="Hall N."/>
            <person name="Watson M."/>
            <person name="Adriaenssens E.M."/>
            <person name="Foster-Nyarko E."/>
            <person name="Jarju S."/>
            <person name="Secka A."/>
            <person name="Antonio M."/>
            <person name="Oren A."/>
            <person name="Chaudhuri R.R."/>
            <person name="La Ragione R."/>
            <person name="Hildebrand F."/>
            <person name="Pallen M.J."/>
        </authorList>
    </citation>
    <scope>NUCLEOTIDE SEQUENCE</scope>
    <source>
        <strain evidence="3">ChiHjej12B11-16260</strain>
    </source>
</reference>
<keyword evidence="2" id="KW-0378">Hydrolase</keyword>
<dbReference type="Gene3D" id="3.10.129.10">
    <property type="entry name" value="Hotdog Thioesterase"/>
    <property type="match status" value="1"/>
</dbReference>
<comment type="caution">
    <text evidence="3">The sequence shown here is derived from an EMBL/GenBank/DDBJ whole genome shotgun (WGS) entry which is preliminary data.</text>
</comment>
<dbReference type="SUPFAM" id="SSF54637">
    <property type="entry name" value="Thioesterase/thiol ester dehydrase-isomerase"/>
    <property type="match status" value="1"/>
</dbReference>
<comment type="similarity">
    <text evidence="1">Belongs to the 4-hydroxybenzoyl-CoA thioesterase family.</text>
</comment>
<accession>A0A9D1VSG2</accession>
<dbReference type="AlphaFoldDB" id="A0A9D1VSG2"/>
<proteinExistence type="inferred from homology"/>
<dbReference type="InterPro" id="IPR029069">
    <property type="entry name" value="HotDog_dom_sf"/>
</dbReference>
<evidence type="ECO:0000256" key="2">
    <source>
        <dbReference type="ARBA" id="ARBA00022801"/>
    </source>
</evidence>
<dbReference type="Pfam" id="PF13279">
    <property type="entry name" value="4HBT_2"/>
    <property type="match status" value="1"/>
</dbReference>
<evidence type="ECO:0000313" key="3">
    <source>
        <dbReference type="EMBL" id="HIX45948.1"/>
    </source>
</evidence>
<dbReference type="Proteomes" id="UP000824246">
    <property type="component" value="Unassembled WGS sequence"/>
</dbReference>
<organism evidence="3 4">
    <name type="scientific">Candidatus Barnesiella excrementipullorum</name>
    <dbReference type="NCBI Taxonomy" id="2838479"/>
    <lineage>
        <taxon>Bacteria</taxon>
        <taxon>Pseudomonadati</taxon>
        <taxon>Bacteroidota</taxon>
        <taxon>Bacteroidia</taxon>
        <taxon>Bacteroidales</taxon>
        <taxon>Barnesiellaceae</taxon>
        <taxon>Barnesiella</taxon>
    </lineage>
</organism>
<sequence length="135" mass="15819">MEKPYIFELEFKVRDYEVDLEGIVNNANYLHYLEHTRHEFLASTGTAFKQMHDEGIDPVVCRIEIAYKTPLHCGDTFVSKLYMRRKGVKYLFYQDIYKTTGECCVKAVVETVCTHNGRPTRGEEFLPYFAPYLSE</sequence>
<reference evidence="3" key="2">
    <citation type="submission" date="2021-04" db="EMBL/GenBank/DDBJ databases">
        <authorList>
            <person name="Gilroy R."/>
        </authorList>
    </citation>
    <scope>NUCLEOTIDE SEQUENCE</scope>
    <source>
        <strain evidence="3">ChiHjej12B11-16260</strain>
    </source>
</reference>
<evidence type="ECO:0000313" key="4">
    <source>
        <dbReference type="Proteomes" id="UP000824246"/>
    </source>
</evidence>
<dbReference type="InterPro" id="IPR006684">
    <property type="entry name" value="YbgC/YbaW"/>
</dbReference>
<dbReference type="NCBIfam" id="TIGR00051">
    <property type="entry name" value="YbgC/FadM family acyl-CoA thioesterase"/>
    <property type="match status" value="1"/>
</dbReference>
<dbReference type="PANTHER" id="PTHR31793">
    <property type="entry name" value="4-HYDROXYBENZOYL-COA THIOESTERASE FAMILY MEMBER"/>
    <property type="match status" value="1"/>
</dbReference>
<dbReference type="InterPro" id="IPR050563">
    <property type="entry name" value="4-hydroxybenzoyl-CoA_TE"/>
</dbReference>
<dbReference type="PIRSF" id="PIRSF003230">
    <property type="entry name" value="YbgC"/>
    <property type="match status" value="1"/>
</dbReference>
<protein>
    <submittedName>
        <fullName evidence="3">Acyl-CoA thioesterase</fullName>
    </submittedName>
</protein>
<dbReference type="GO" id="GO:0047617">
    <property type="term" value="F:fatty acyl-CoA hydrolase activity"/>
    <property type="evidence" value="ECO:0007669"/>
    <property type="project" value="TreeGrafter"/>
</dbReference>
<dbReference type="EMBL" id="DXFB01000179">
    <property type="protein sequence ID" value="HIX45948.1"/>
    <property type="molecule type" value="Genomic_DNA"/>
</dbReference>
<evidence type="ECO:0000256" key="1">
    <source>
        <dbReference type="ARBA" id="ARBA00005953"/>
    </source>
</evidence>
<gene>
    <name evidence="3" type="ORF">H9982_06980</name>
</gene>